<evidence type="ECO:0000259" key="1">
    <source>
        <dbReference type="Pfam" id="PF06985"/>
    </source>
</evidence>
<gene>
    <name evidence="2" type="ORF">FB567DRAFT_589221</name>
</gene>
<protein>
    <recommendedName>
        <fullName evidence="1">Heterokaryon incompatibility domain-containing protein</fullName>
    </recommendedName>
</protein>
<evidence type="ECO:0000313" key="2">
    <source>
        <dbReference type="EMBL" id="KAH7091328.1"/>
    </source>
</evidence>
<dbReference type="Proteomes" id="UP000813461">
    <property type="component" value="Unassembled WGS sequence"/>
</dbReference>
<proteinExistence type="predicted"/>
<dbReference type="InterPro" id="IPR010730">
    <property type="entry name" value="HET"/>
</dbReference>
<dbReference type="PANTHER" id="PTHR33112">
    <property type="entry name" value="DOMAIN PROTEIN, PUTATIVE-RELATED"/>
    <property type="match status" value="1"/>
</dbReference>
<feature type="domain" description="Heterokaryon incompatibility" evidence="1">
    <location>
        <begin position="9"/>
        <end position="132"/>
    </location>
</feature>
<name>A0A8K0REZ7_9PLEO</name>
<reference evidence="2" key="1">
    <citation type="journal article" date="2021" name="Nat. Commun.">
        <title>Genetic determinants of endophytism in the Arabidopsis root mycobiome.</title>
        <authorList>
            <person name="Mesny F."/>
            <person name="Miyauchi S."/>
            <person name="Thiergart T."/>
            <person name="Pickel B."/>
            <person name="Atanasova L."/>
            <person name="Karlsson M."/>
            <person name="Huettel B."/>
            <person name="Barry K.W."/>
            <person name="Haridas S."/>
            <person name="Chen C."/>
            <person name="Bauer D."/>
            <person name="Andreopoulos W."/>
            <person name="Pangilinan J."/>
            <person name="LaButti K."/>
            <person name="Riley R."/>
            <person name="Lipzen A."/>
            <person name="Clum A."/>
            <person name="Drula E."/>
            <person name="Henrissat B."/>
            <person name="Kohler A."/>
            <person name="Grigoriev I.V."/>
            <person name="Martin F.M."/>
            <person name="Hacquard S."/>
        </authorList>
    </citation>
    <scope>NUCLEOTIDE SEQUENCE</scope>
    <source>
        <strain evidence="2">MPI-SDFR-AT-0120</strain>
    </source>
</reference>
<dbReference type="EMBL" id="JAGMVJ010000004">
    <property type="protein sequence ID" value="KAH7091328.1"/>
    <property type="molecule type" value="Genomic_DNA"/>
</dbReference>
<dbReference type="PANTHER" id="PTHR33112:SF15">
    <property type="entry name" value="HETEROKARYON INCOMPATIBILITY DOMAIN-CONTAINING PROTEIN"/>
    <property type="match status" value="1"/>
</dbReference>
<keyword evidence="3" id="KW-1185">Reference proteome</keyword>
<dbReference type="OrthoDB" id="3695242at2759"/>
<comment type="caution">
    <text evidence="2">The sequence shown here is derived from an EMBL/GenBank/DDBJ whole genome shotgun (WGS) entry which is preliminary data.</text>
</comment>
<accession>A0A8K0REZ7</accession>
<dbReference type="AlphaFoldDB" id="A0A8K0REZ7"/>
<evidence type="ECO:0000313" key="3">
    <source>
        <dbReference type="Proteomes" id="UP000813461"/>
    </source>
</evidence>
<sequence>MELEDKIDVSTLNTVFRDAIELCQHLGIDFLWIDRLCIVQDDPADLAREIANMGYIYEDALLNIGGVAAASQSARADEGLFTDRSDYARANDPMCARVWRNNYDQLCWIYQKSVYTSLNESAMMLRGWILQERLLSPRSIYFDHQLHWECSELMACEYFPEGVPRQVQQRLVGYPQRWGVDYPLKITTLILDARSVAEQLLETPVELATHWTSPYQAWMKVIERYSRCYLTHESDCLLALSGLAKHFAREFDDEYLAGLWRKDLLEELLWYCDKPPSLLDSEKYLRNCNTPSWSWASRRPSGIKFISDEFYGVLARFSRTAKLEEVTVILNGDDPTGNVSSGEIRICGPLRKTLGQIREKYTEGPLYHCEWWDDGYYRSGYRVVSNNYHFLMGYIPYNDIAKTDDLDDRRILPPYEGRRVGLILESVNSETDVYRRVGVFMHVCHTWKGNDDYLKPRPGDCEEFKDFDPNNYERQTITII</sequence>
<dbReference type="Pfam" id="PF06985">
    <property type="entry name" value="HET"/>
    <property type="match status" value="1"/>
</dbReference>
<organism evidence="2 3">
    <name type="scientific">Paraphoma chrysanthemicola</name>
    <dbReference type="NCBI Taxonomy" id="798071"/>
    <lineage>
        <taxon>Eukaryota</taxon>
        <taxon>Fungi</taxon>
        <taxon>Dikarya</taxon>
        <taxon>Ascomycota</taxon>
        <taxon>Pezizomycotina</taxon>
        <taxon>Dothideomycetes</taxon>
        <taxon>Pleosporomycetidae</taxon>
        <taxon>Pleosporales</taxon>
        <taxon>Pleosporineae</taxon>
        <taxon>Phaeosphaeriaceae</taxon>
        <taxon>Paraphoma</taxon>
    </lineage>
</organism>